<dbReference type="AntiFam" id="ANF00047">
    <property type="entry name" value="Overlaps RNaseP, same strand"/>
</dbReference>
<proteinExistence type="predicted"/>
<organism evidence="2 3">
    <name type="scientific">Microvirga guangxiensis</name>
    <dbReference type="NCBI Taxonomy" id="549386"/>
    <lineage>
        <taxon>Bacteria</taxon>
        <taxon>Pseudomonadati</taxon>
        <taxon>Pseudomonadota</taxon>
        <taxon>Alphaproteobacteria</taxon>
        <taxon>Hyphomicrobiales</taxon>
        <taxon>Methylobacteriaceae</taxon>
        <taxon>Microvirga</taxon>
    </lineage>
</organism>
<dbReference type="STRING" id="549386.SAMN02927923_01966"/>
<accession>A0A1G5HY98</accession>
<dbReference type="Proteomes" id="UP000199569">
    <property type="component" value="Unassembled WGS sequence"/>
</dbReference>
<evidence type="ECO:0000313" key="2">
    <source>
        <dbReference type="EMBL" id="SCY68687.1"/>
    </source>
</evidence>
<sequence>MEARCRITSGGGDPRDSATESRPPRKDLRIPEVRVKGCGKSAPRTQQCGRHGKPHQEQNRIGTTGVRARPASRLVVRVGCLRRSAMIVPEEWPPRSRVRPWAIQNPAYRPADPFFSTGRKLRQSGAKRCPAYDSLTTNASHGECRLQGLPSNPVPLTPILSHVIPNHPVDGAFRRGR</sequence>
<keyword evidence="3" id="KW-1185">Reference proteome</keyword>
<dbReference type="AlphaFoldDB" id="A0A1G5HY98"/>
<evidence type="ECO:0000256" key="1">
    <source>
        <dbReference type="SAM" id="MobiDB-lite"/>
    </source>
</evidence>
<protein>
    <submittedName>
        <fullName evidence="2">Uncharacterized protein</fullName>
    </submittedName>
</protein>
<feature type="compositionally biased region" description="Basic and acidic residues" evidence="1">
    <location>
        <begin position="13"/>
        <end position="35"/>
    </location>
</feature>
<dbReference type="EMBL" id="FMVJ01000005">
    <property type="protein sequence ID" value="SCY68687.1"/>
    <property type="molecule type" value="Genomic_DNA"/>
</dbReference>
<evidence type="ECO:0000313" key="3">
    <source>
        <dbReference type="Proteomes" id="UP000199569"/>
    </source>
</evidence>
<reference evidence="2 3" key="1">
    <citation type="submission" date="2016-10" db="EMBL/GenBank/DDBJ databases">
        <authorList>
            <person name="de Groot N.N."/>
        </authorList>
    </citation>
    <scope>NUCLEOTIDE SEQUENCE [LARGE SCALE GENOMIC DNA]</scope>
    <source>
        <strain evidence="2 3">CGMCC 1.7666</strain>
    </source>
</reference>
<name>A0A1G5HY98_9HYPH</name>
<feature type="region of interest" description="Disordered" evidence="1">
    <location>
        <begin position="1"/>
        <end position="59"/>
    </location>
</feature>
<gene>
    <name evidence="2" type="ORF">SAMN02927923_01966</name>
</gene>